<name>A0AA49JUK9_9BACT</name>
<dbReference type="KEGG" id="pspc:Strain318_001470"/>
<evidence type="ECO:0000256" key="1">
    <source>
        <dbReference type="ARBA" id="ARBA00022679"/>
    </source>
</evidence>
<evidence type="ECO:0000256" key="2">
    <source>
        <dbReference type="ARBA" id="ARBA00022695"/>
    </source>
</evidence>
<comment type="catalytic activity">
    <reaction evidence="4">
        <text>3-deoxy-alpha-D-manno-oct-2-ulosonate + CTP = CMP-3-deoxy-beta-D-manno-octulosonate + diphosphate</text>
        <dbReference type="Rhea" id="RHEA:23448"/>
        <dbReference type="ChEBI" id="CHEBI:33019"/>
        <dbReference type="ChEBI" id="CHEBI:37563"/>
        <dbReference type="ChEBI" id="CHEBI:85986"/>
        <dbReference type="ChEBI" id="CHEBI:85987"/>
        <dbReference type="EC" id="2.7.7.38"/>
    </reaction>
</comment>
<comment type="pathway">
    <text evidence="4">Nucleotide-sugar biosynthesis; CMP-3-deoxy-D-manno-octulosonate biosynthesis; CMP-3-deoxy-D-manno-octulosonate from 3-deoxy-D-manno-octulosonate and CTP: step 1/1.</text>
</comment>
<dbReference type="EMBL" id="CP130612">
    <property type="protein sequence ID" value="WKW12188.1"/>
    <property type="molecule type" value="Genomic_DNA"/>
</dbReference>
<dbReference type="GO" id="GO:0005829">
    <property type="term" value="C:cytosol"/>
    <property type="evidence" value="ECO:0007669"/>
    <property type="project" value="TreeGrafter"/>
</dbReference>
<comment type="function">
    <text evidence="4">Activates KDO (a required 8-carbon sugar) for incorporation into bacterial lipopolysaccharide in Gram-negative bacteria.</text>
</comment>
<evidence type="ECO:0000313" key="6">
    <source>
        <dbReference type="EMBL" id="WKW15097.1"/>
    </source>
</evidence>
<keyword evidence="3 4" id="KW-0448">Lipopolysaccharide biosynthesis</keyword>
<dbReference type="GO" id="GO:0009103">
    <property type="term" value="P:lipopolysaccharide biosynthetic process"/>
    <property type="evidence" value="ECO:0007669"/>
    <property type="project" value="UniProtKB-UniRule"/>
</dbReference>
<dbReference type="PANTHER" id="PTHR42866:SF2">
    <property type="entry name" value="3-DEOXY-MANNO-OCTULOSONATE CYTIDYLYLTRANSFERASE, MITOCHONDRIAL"/>
    <property type="match status" value="1"/>
</dbReference>
<dbReference type="InterPro" id="IPR029044">
    <property type="entry name" value="Nucleotide-diphossugar_trans"/>
</dbReference>
<dbReference type="InterPro" id="IPR003329">
    <property type="entry name" value="Cytidylyl_trans"/>
</dbReference>
<dbReference type="EC" id="2.7.7.38" evidence="4"/>
<keyword evidence="1 4" id="KW-0808">Transferase</keyword>
<gene>
    <name evidence="4 5" type="primary">kdsB</name>
    <name evidence="5" type="ORF">Strain138_001470</name>
    <name evidence="6" type="ORF">Strain318_001470</name>
</gene>
<dbReference type="RefSeq" id="WP_367887860.1">
    <property type="nucleotide sequence ID" value="NZ_CP130612.1"/>
</dbReference>
<dbReference type="PANTHER" id="PTHR42866">
    <property type="entry name" value="3-DEOXY-MANNO-OCTULOSONATE CYTIDYLYLTRANSFERASE"/>
    <property type="match status" value="1"/>
</dbReference>
<proteinExistence type="inferred from homology"/>
<dbReference type="Gene3D" id="3.90.550.10">
    <property type="entry name" value="Spore Coat Polysaccharide Biosynthesis Protein SpsA, Chain A"/>
    <property type="match status" value="1"/>
</dbReference>
<dbReference type="SUPFAM" id="SSF53448">
    <property type="entry name" value="Nucleotide-diphospho-sugar transferases"/>
    <property type="match status" value="1"/>
</dbReference>
<evidence type="ECO:0000313" key="5">
    <source>
        <dbReference type="EMBL" id="WKW12188.1"/>
    </source>
</evidence>
<dbReference type="Pfam" id="PF02348">
    <property type="entry name" value="CTP_transf_3"/>
    <property type="match status" value="1"/>
</dbReference>
<dbReference type="AlphaFoldDB" id="A0AA49JUK9"/>
<keyword evidence="2 4" id="KW-0548">Nucleotidyltransferase</keyword>
<accession>A0AA49JZR4</accession>
<evidence type="ECO:0000313" key="7">
    <source>
        <dbReference type="Proteomes" id="UP001229955"/>
    </source>
</evidence>
<dbReference type="GO" id="GO:0033468">
    <property type="term" value="P:CMP-keto-3-deoxy-D-manno-octulosonic acid biosynthetic process"/>
    <property type="evidence" value="ECO:0007669"/>
    <property type="project" value="UniProtKB-UniRule"/>
</dbReference>
<dbReference type="InterPro" id="IPR004528">
    <property type="entry name" value="KdsB"/>
</dbReference>
<dbReference type="EMBL" id="CP130613">
    <property type="protein sequence ID" value="WKW15097.1"/>
    <property type="molecule type" value="Genomic_DNA"/>
</dbReference>
<dbReference type="NCBIfam" id="TIGR00466">
    <property type="entry name" value="kdsB"/>
    <property type="match status" value="1"/>
</dbReference>
<dbReference type="GO" id="GO:0008690">
    <property type="term" value="F:3-deoxy-manno-octulosonate cytidylyltransferase activity"/>
    <property type="evidence" value="ECO:0007669"/>
    <property type="project" value="UniProtKB-UniRule"/>
</dbReference>
<comment type="subcellular location">
    <subcellularLocation>
        <location evidence="4">Cytoplasm</location>
    </subcellularLocation>
</comment>
<protein>
    <recommendedName>
        <fullName evidence="4">3-deoxy-manno-octulosonate cytidylyltransferase</fullName>
        <ecNumber evidence="4">2.7.7.38</ecNumber>
    </recommendedName>
    <alternativeName>
        <fullName evidence="4">CMP-2-keto-3-deoxyoctulosonic acid synthase</fullName>
        <shortName evidence="4">CKS</shortName>
        <shortName evidence="4">CMP-KDO synthase</shortName>
    </alternativeName>
</protein>
<dbReference type="HAMAP" id="MF_00057">
    <property type="entry name" value="KdsB"/>
    <property type="match status" value="1"/>
</dbReference>
<reference evidence="5" key="1">
    <citation type="submission" date="2023-07" db="EMBL/GenBank/DDBJ databases">
        <authorList>
            <person name="Haufschild T."/>
            <person name="Kallscheuer N."/>
            <person name="Hammer J."/>
            <person name="Kohn T."/>
            <person name="Kabuu M."/>
            <person name="Jogler M."/>
            <person name="Wohfarth N."/>
            <person name="Heuer A."/>
            <person name="Rohde M."/>
            <person name="van Teeseling M.C.F."/>
            <person name="Jogler C."/>
        </authorList>
    </citation>
    <scope>NUCLEOTIDE SEQUENCE</scope>
    <source>
        <strain evidence="5">Strain 138</strain>
        <strain evidence="6">Strain 318</strain>
    </source>
</reference>
<comment type="similarity">
    <text evidence="4">Belongs to the KdsB family.</text>
</comment>
<keyword evidence="7" id="KW-1185">Reference proteome</keyword>
<evidence type="ECO:0000256" key="4">
    <source>
        <dbReference type="HAMAP-Rule" id="MF_00057"/>
    </source>
</evidence>
<organism evidence="5">
    <name type="scientific">Pseudogemmatithrix spongiicola</name>
    <dbReference type="NCBI Taxonomy" id="3062599"/>
    <lineage>
        <taxon>Bacteria</taxon>
        <taxon>Pseudomonadati</taxon>
        <taxon>Gemmatimonadota</taxon>
        <taxon>Gemmatimonadia</taxon>
        <taxon>Gemmatimonadales</taxon>
        <taxon>Gemmatimonadaceae</taxon>
        <taxon>Pseudogemmatithrix</taxon>
    </lineage>
</organism>
<dbReference type="NCBIfam" id="NF003952">
    <property type="entry name" value="PRK05450.1-5"/>
    <property type="match status" value="1"/>
</dbReference>
<evidence type="ECO:0000256" key="3">
    <source>
        <dbReference type="ARBA" id="ARBA00022985"/>
    </source>
</evidence>
<dbReference type="Proteomes" id="UP001229955">
    <property type="component" value="Chromosome"/>
</dbReference>
<dbReference type="CDD" id="cd02517">
    <property type="entry name" value="CMP-KDO-Synthetase"/>
    <property type="match status" value="1"/>
</dbReference>
<keyword evidence="4" id="KW-0963">Cytoplasm</keyword>
<accession>A0AA49JUK9</accession>
<sequence>MSTLAVIPARLGATRLPRKPLRLLGGAPLVVRVLERVQSLGLADRVVVATETEEVAEVVAQAGGEALITSAAHPSGTDRVAEVARHPDFLRHDIIVNVQGDEPFMRGDAMAGAIAMVRDHGFDLGTAAGKRTAAIMDDPNCVKVVRDDSGRAMYFSRAPIPFLRDAADAATRDALVFQHMGIYAARREALMKWVSLPPHPLELVEKLEQLRALAAGLAMGVAIVDAPSWGEVNTEDDLVRANAHWDSLQTTGTAR</sequence>